<dbReference type="InterPro" id="IPR036921">
    <property type="entry name" value="PurM-like_N_sf"/>
</dbReference>
<sequence length="391" mass="41152">MATTTFSTASELSGCAVVAGSVRKSRRTRQISAAFHCFSARATNSHVVLSMSKPSNDKFTVKSSSTDTGLTYKDAGVDIDAGSELVRRIAKMAPGIGGFGGLFPLGDSYLVAGTDGVGTKLKLAFETGIHDTIGIDLVAMSVNDIVTSGAKPLFFLDYFATSHLDVDLAEKVIKGIVDGCQQSDCVLLGGETAEMPDFYANGEYDLSGFAVGIVKKDAVIDGKNIVAGDILIGLPSSGVHSNGFSLVRRVLAQSGLSLNDQLPGENITLGKALMAPTVIYVKEVLDLIGKGGVKGLAHITGGGFTDNIPRVFPNGLGAVIYNDSWEIPGVFKWIQQVGKITDTEMRRTFNMGIGMVAVVSPEAAHQILEESSYKARRIGEVVSGGEGVRFC</sequence>
<comment type="catalytic activity">
    <reaction evidence="9">
        <text>2-formamido-N(1)-(5-O-phospho-beta-D-ribosyl)acetamidine + ATP = 5-amino-1-(5-phospho-beta-D-ribosyl)imidazole + ADP + phosphate + H(+)</text>
        <dbReference type="Rhea" id="RHEA:23032"/>
        <dbReference type="ChEBI" id="CHEBI:15378"/>
        <dbReference type="ChEBI" id="CHEBI:30616"/>
        <dbReference type="ChEBI" id="CHEBI:43474"/>
        <dbReference type="ChEBI" id="CHEBI:137981"/>
        <dbReference type="ChEBI" id="CHEBI:147287"/>
        <dbReference type="ChEBI" id="CHEBI:456216"/>
        <dbReference type="EC" id="6.3.3.1"/>
    </reaction>
</comment>
<name>A0A7J7CWV5_TRIWF</name>
<dbReference type="Gene3D" id="3.90.650.10">
    <property type="entry name" value="PurM-like C-terminal domain"/>
    <property type="match status" value="1"/>
</dbReference>
<evidence type="ECO:0000256" key="2">
    <source>
        <dbReference type="ARBA" id="ARBA00010280"/>
    </source>
</evidence>
<dbReference type="Gene3D" id="3.30.1330.10">
    <property type="entry name" value="PurM-like, N-terminal domain"/>
    <property type="match status" value="1"/>
</dbReference>
<dbReference type="GO" id="GO:0006189">
    <property type="term" value="P:'de novo' IMP biosynthetic process"/>
    <property type="evidence" value="ECO:0007669"/>
    <property type="project" value="UniProtKB-UniPathway"/>
</dbReference>
<keyword evidence="4 12" id="KW-0436">Ligase</keyword>
<evidence type="ECO:0000256" key="7">
    <source>
        <dbReference type="ARBA" id="ARBA00031908"/>
    </source>
</evidence>
<dbReference type="SUPFAM" id="SSF56042">
    <property type="entry name" value="PurM C-terminal domain-like"/>
    <property type="match status" value="1"/>
</dbReference>
<evidence type="ECO:0000256" key="1">
    <source>
        <dbReference type="ARBA" id="ARBA00004686"/>
    </source>
</evidence>
<dbReference type="EMBL" id="JAAARO010000013">
    <property type="protein sequence ID" value="KAF5738587.1"/>
    <property type="molecule type" value="Genomic_DNA"/>
</dbReference>
<proteinExistence type="inferred from homology"/>
<dbReference type="Pfam" id="PF00586">
    <property type="entry name" value="AIRS"/>
    <property type="match status" value="1"/>
</dbReference>
<dbReference type="GO" id="GO:0046084">
    <property type="term" value="P:adenine biosynthetic process"/>
    <property type="evidence" value="ECO:0007669"/>
    <property type="project" value="TreeGrafter"/>
</dbReference>
<dbReference type="HAMAP" id="MF_00741">
    <property type="entry name" value="AIRS"/>
    <property type="match status" value="1"/>
</dbReference>
<dbReference type="InterPro" id="IPR016188">
    <property type="entry name" value="PurM-like_N"/>
</dbReference>
<dbReference type="Pfam" id="PF02769">
    <property type="entry name" value="AIRS_C"/>
    <property type="match status" value="1"/>
</dbReference>
<comment type="caution">
    <text evidence="12">The sequence shown here is derived from an EMBL/GenBank/DDBJ whole genome shotgun (WGS) entry which is preliminary data.</text>
</comment>
<evidence type="ECO:0000256" key="8">
    <source>
        <dbReference type="ARBA" id="ARBA00032931"/>
    </source>
</evidence>
<dbReference type="CDD" id="cd02196">
    <property type="entry name" value="PurM"/>
    <property type="match status" value="1"/>
</dbReference>
<evidence type="ECO:0000256" key="3">
    <source>
        <dbReference type="ARBA" id="ARBA00013047"/>
    </source>
</evidence>
<dbReference type="FunCoup" id="A0A7J7CWV5">
    <property type="interactions" value="819"/>
</dbReference>
<evidence type="ECO:0000259" key="11">
    <source>
        <dbReference type="Pfam" id="PF02769"/>
    </source>
</evidence>
<dbReference type="PANTHER" id="PTHR10520:SF12">
    <property type="entry name" value="TRIFUNCTIONAL PURINE BIOSYNTHETIC PROTEIN ADENOSINE-3"/>
    <property type="match status" value="1"/>
</dbReference>
<evidence type="ECO:0000313" key="13">
    <source>
        <dbReference type="Proteomes" id="UP000593562"/>
    </source>
</evidence>
<dbReference type="InterPro" id="IPR036676">
    <property type="entry name" value="PurM-like_C_sf"/>
</dbReference>
<evidence type="ECO:0000256" key="6">
    <source>
        <dbReference type="ARBA" id="ARBA00022840"/>
    </source>
</evidence>
<evidence type="ECO:0000256" key="5">
    <source>
        <dbReference type="ARBA" id="ARBA00022741"/>
    </source>
</evidence>
<comment type="similarity">
    <text evidence="2">Belongs to the AIR synthase family.</text>
</comment>
<dbReference type="FunFam" id="3.30.1330.10:FF:000001">
    <property type="entry name" value="Phosphoribosylformylglycinamidine cyclo-ligase"/>
    <property type="match status" value="1"/>
</dbReference>
<dbReference type="GO" id="GO:0004637">
    <property type="term" value="F:phosphoribosylamine-glycine ligase activity"/>
    <property type="evidence" value="ECO:0007669"/>
    <property type="project" value="TreeGrafter"/>
</dbReference>
<keyword evidence="5" id="KW-0547">Nucleotide-binding</keyword>
<feature type="domain" description="PurM-like N-terminal" evidence="10">
    <location>
        <begin position="106"/>
        <end position="214"/>
    </location>
</feature>
<gene>
    <name evidence="12" type="ORF">HS088_TW13G01488</name>
</gene>
<dbReference type="EC" id="6.3.3.1" evidence="3"/>
<feature type="domain" description="PurM-like C-terminal" evidence="11">
    <location>
        <begin position="227"/>
        <end position="388"/>
    </location>
</feature>
<dbReference type="InterPro" id="IPR010918">
    <property type="entry name" value="PurM-like_C_dom"/>
</dbReference>
<dbReference type="GO" id="GO:0004641">
    <property type="term" value="F:phosphoribosylformylglycinamidine cyclo-ligase activity"/>
    <property type="evidence" value="ECO:0007669"/>
    <property type="project" value="UniProtKB-EC"/>
</dbReference>
<protein>
    <recommendedName>
        <fullName evidence="3">phosphoribosylformylglycinamidine cyclo-ligase</fullName>
        <ecNumber evidence="3">6.3.3.1</ecNumber>
    </recommendedName>
    <alternativeName>
        <fullName evidence="8">AIR synthase</fullName>
    </alternativeName>
    <alternativeName>
        <fullName evidence="7">Phosphoribosyl-aminoimidazole synthetase</fullName>
    </alternativeName>
</protein>
<evidence type="ECO:0000256" key="4">
    <source>
        <dbReference type="ARBA" id="ARBA00022598"/>
    </source>
</evidence>
<reference evidence="12 13" key="1">
    <citation type="journal article" date="2020" name="Nat. Commun.">
        <title>Genome of Tripterygium wilfordii and identification of cytochrome P450 involved in triptolide biosynthesis.</title>
        <authorList>
            <person name="Tu L."/>
            <person name="Su P."/>
            <person name="Zhang Z."/>
            <person name="Gao L."/>
            <person name="Wang J."/>
            <person name="Hu T."/>
            <person name="Zhou J."/>
            <person name="Zhang Y."/>
            <person name="Zhao Y."/>
            <person name="Liu Y."/>
            <person name="Song Y."/>
            <person name="Tong Y."/>
            <person name="Lu Y."/>
            <person name="Yang J."/>
            <person name="Xu C."/>
            <person name="Jia M."/>
            <person name="Peters R.J."/>
            <person name="Huang L."/>
            <person name="Gao W."/>
        </authorList>
    </citation>
    <scope>NUCLEOTIDE SEQUENCE [LARGE SCALE GENOMIC DNA]</scope>
    <source>
        <strain evidence="13">cv. XIE 37</strain>
        <tissue evidence="12">Leaf</tissue>
    </source>
</reference>
<dbReference type="AlphaFoldDB" id="A0A7J7CWV5"/>
<comment type="pathway">
    <text evidence="1">Purine metabolism; IMP biosynthesis via de novo pathway; 5-amino-1-(5-phospho-D-ribosyl)imidazole from N(2)-formyl-N(1)-(5-phospho-D-ribosyl)glycinamide: step 2/2.</text>
</comment>
<keyword evidence="6" id="KW-0067">ATP-binding</keyword>
<accession>A0A7J7CWV5</accession>
<keyword evidence="13" id="KW-1185">Reference proteome</keyword>
<dbReference type="FunFam" id="3.90.650.10:FF:000001">
    <property type="entry name" value="Phosphoribosylformylglycinamidine cyclo-ligase"/>
    <property type="match status" value="1"/>
</dbReference>
<evidence type="ECO:0000313" key="12">
    <source>
        <dbReference type="EMBL" id="KAF5738587.1"/>
    </source>
</evidence>
<dbReference type="GO" id="GO:0005524">
    <property type="term" value="F:ATP binding"/>
    <property type="evidence" value="ECO:0007669"/>
    <property type="project" value="UniProtKB-KW"/>
</dbReference>
<dbReference type="UniPathway" id="UPA00074">
    <property type="reaction ID" value="UER00129"/>
</dbReference>
<dbReference type="InParanoid" id="A0A7J7CWV5"/>
<dbReference type="Proteomes" id="UP000593562">
    <property type="component" value="Unassembled WGS sequence"/>
</dbReference>
<organism evidence="12 13">
    <name type="scientific">Tripterygium wilfordii</name>
    <name type="common">Thunder God vine</name>
    <dbReference type="NCBI Taxonomy" id="458696"/>
    <lineage>
        <taxon>Eukaryota</taxon>
        <taxon>Viridiplantae</taxon>
        <taxon>Streptophyta</taxon>
        <taxon>Embryophyta</taxon>
        <taxon>Tracheophyta</taxon>
        <taxon>Spermatophyta</taxon>
        <taxon>Magnoliopsida</taxon>
        <taxon>eudicotyledons</taxon>
        <taxon>Gunneridae</taxon>
        <taxon>Pentapetalae</taxon>
        <taxon>rosids</taxon>
        <taxon>fabids</taxon>
        <taxon>Celastrales</taxon>
        <taxon>Celastraceae</taxon>
        <taxon>Tripterygium</taxon>
    </lineage>
</organism>
<dbReference type="InterPro" id="IPR004733">
    <property type="entry name" value="PurM_cligase"/>
</dbReference>
<evidence type="ECO:0000256" key="9">
    <source>
        <dbReference type="ARBA" id="ARBA00049057"/>
    </source>
</evidence>
<dbReference type="PANTHER" id="PTHR10520">
    <property type="entry name" value="TRIFUNCTIONAL PURINE BIOSYNTHETIC PROTEIN ADENOSINE-3-RELATED"/>
    <property type="match status" value="1"/>
</dbReference>
<dbReference type="NCBIfam" id="TIGR00878">
    <property type="entry name" value="purM"/>
    <property type="match status" value="1"/>
</dbReference>
<dbReference type="GO" id="GO:0005829">
    <property type="term" value="C:cytosol"/>
    <property type="evidence" value="ECO:0007669"/>
    <property type="project" value="TreeGrafter"/>
</dbReference>
<evidence type="ECO:0000259" key="10">
    <source>
        <dbReference type="Pfam" id="PF00586"/>
    </source>
</evidence>
<dbReference type="SUPFAM" id="SSF55326">
    <property type="entry name" value="PurM N-terminal domain-like"/>
    <property type="match status" value="1"/>
</dbReference>